<organism evidence="3 4">
    <name type="scientific">Novymonas esmeraldas</name>
    <dbReference type="NCBI Taxonomy" id="1808958"/>
    <lineage>
        <taxon>Eukaryota</taxon>
        <taxon>Discoba</taxon>
        <taxon>Euglenozoa</taxon>
        <taxon>Kinetoplastea</taxon>
        <taxon>Metakinetoplastina</taxon>
        <taxon>Trypanosomatida</taxon>
        <taxon>Trypanosomatidae</taxon>
        <taxon>Novymonas</taxon>
    </lineage>
</organism>
<gene>
    <name evidence="3" type="ORF">NESM_000516900</name>
</gene>
<accession>A0AAW0EQ77</accession>
<protein>
    <submittedName>
        <fullName evidence="3">Uncharacterized protein</fullName>
    </submittedName>
</protein>
<name>A0AAW0EQ77_9TRYP</name>
<evidence type="ECO:0000313" key="3">
    <source>
        <dbReference type="EMBL" id="KAK7195855.1"/>
    </source>
</evidence>
<feature type="region of interest" description="Disordered" evidence="2">
    <location>
        <begin position="609"/>
        <end position="632"/>
    </location>
</feature>
<evidence type="ECO:0000313" key="4">
    <source>
        <dbReference type="Proteomes" id="UP001430356"/>
    </source>
</evidence>
<comment type="caution">
    <text evidence="3">The sequence shown here is derived from an EMBL/GenBank/DDBJ whole genome shotgun (WGS) entry which is preliminary data.</text>
</comment>
<feature type="coiled-coil region" evidence="1">
    <location>
        <begin position="948"/>
        <end position="982"/>
    </location>
</feature>
<evidence type="ECO:0000256" key="1">
    <source>
        <dbReference type="SAM" id="Coils"/>
    </source>
</evidence>
<feature type="compositionally biased region" description="Low complexity" evidence="2">
    <location>
        <begin position="1410"/>
        <end position="1420"/>
    </location>
</feature>
<evidence type="ECO:0000256" key="2">
    <source>
        <dbReference type="SAM" id="MobiDB-lite"/>
    </source>
</evidence>
<dbReference type="EMBL" id="JAECZO010000063">
    <property type="protein sequence ID" value="KAK7195855.1"/>
    <property type="molecule type" value="Genomic_DNA"/>
</dbReference>
<feature type="compositionally biased region" description="Gly residues" evidence="2">
    <location>
        <begin position="1421"/>
        <end position="1434"/>
    </location>
</feature>
<sequence>MDSGWQSTVDRTLRSTEATLEQLQHRRVSYDRAKRKVDDYLGASPVQGGSPPALDMMDHDVNVPPPLPPHLRYRAARMTGPSPPTQTAVGYTTPLRRTHLRPSIAGTSGGGGGEEERAALVDAALSSSPLQLVNAQVRGALLELELEKAKRADSVRELSYRTAAELAEMRSLITQLQTENGALRRSVRALEGRLGYVSDAEAPTRAIANGGAGDGSTYLSSSAAMARPPRPGVVTTSAMGSGLGPALPDATTPVAVLVARMEAAEAALARLQQQADDRQTRQATVLRDLVKAEVHADMSQVRALARDAARDSAEELLKLRLSALQSSLQSDIQKALRTAVASETVAQHAQEQCRESGQSLSARLHTLQGQVAEWQRAHSTAAASIGSGSAMTAAASVAGQHAQERLSAMEHKVEELAGGLQAKVQQCRADVAALTERCMQQHKALAGAMQSKAEAAELLVVRDRLDEQQRRGGGSAWVSRDDVVALLQAQLQPVQDELRRGLAATQEANDSADAWRRQTAMRLAAMEASRKEAHVESAQQDQQWQSCTREVQQVRADVSGISSRIAEAVRQVKAELTEVWEAKTLLLEERAQQVHRERQLGTDAQLRQQQQTLADQQEALQRARTSAESADERLRRTEAALSALEVTVPRAVAEVRDKCEALQAVVQQTCVLPLTRVQQDVEAVQRRLQSVEEDRSRLGAGWTQQLAEAKQYHDERARLTREMLEQRLAHHKEMYEELRAQQSQQRRAAEEQHQQLLDRLRQTQAQAQTQQPRESSVASAPPMAREAPPAEAERSPVQTQAAAAAEEHHQRDLQLLASRLEELHGRLGTVEAACSSVRQTVTEAAASLTTRVADLQDRTDAAADDWRRRHDQLEHDTAQQLSALSQRCAEAEASADTSSARAARQLEAALAPLQLVSHLAADEACLQHLALRLREHLAMPPDNAGALLAEAQTRLAAHAASLEALRASLHETQREVTALQEERVANAAAHTAAAAAAVARLEAEVSRVADDLRDGGERARAQHASMEAKLQLLAVEPLTTLAVEVAALKPVVGNLPIELTRLSDQYTALHDAQRQQLPTLQRYVQDIMEVVESNQAALLDPLQLRLRAAEDRHKGLQSRLEESTAAHEAAAAERAQVWLQRAEQQQAQLHDTFVGHLEDVRGAVVAAQADVDAVSRRVAAAEAAQAETTAAVTALQAAPATAAPSMPESALVGAAAEESAPLPVAESDAAAAADLRAYVEDVDERLTQLEDQASDAVTVTAEMLGAFRDQLQHVVGTFAAAAAAELAGRTAAGTTAADAVTTTPTAAAEPPIESLADVFLFLLHQLHELQQALRQLQSNTVDTLEILEQHEESVAPLPLLQHTVEVMAAALAPLAERLGVDAGAFRAIRAEQEQQHGHSRNAALFPPPHSSGSSGGSDDSGVGGDDSGVGGGGSSEVQRGGWARE</sequence>
<feature type="region of interest" description="Disordered" evidence="2">
    <location>
        <begin position="1392"/>
        <end position="1445"/>
    </location>
</feature>
<keyword evidence="1" id="KW-0175">Coiled coil</keyword>
<feature type="region of interest" description="Disordered" evidence="2">
    <location>
        <begin position="762"/>
        <end position="810"/>
    </location>
</feature>
<feature type="compositionally biased region" description="Low complexity" evidence="2">
    <location>
        <begin position="762"/>
        <end position="771"/>
    </location>
</feature>
<keyword evidence="4" id="KW-1185">Reference proteome</keyword>
<feature type="coiled-coil region" evidence="1">
    <location>
        <begin position="254"/>
        <end position="281"/>
    </location>
</feature>
<reference evidence="3 4" key="1">
    <citation type="journal article" date="2021" name="MBio">
        <title>A New Model Trypanosomatid, Novymonas esmeraldas: Genomic Perception of Its 'Candidatus Pandoraea novymonadis' Endosymbiont.</title>
        <authorList>
            <person name="Zakharova A."/>
            <person name="Saura A."/>
            <person name="Butenko A."/>
            <person name="Podesvova L."/>
            <person name="Warmusova S."/>
            <person name="Kostygov A.Y."/>
            <person name="Nenarokova A."/>
            <person name="Lukes J."/>
            <person name="Opperdoes F.R."/>
            <person name="Yurchenko V."/>
        </authorList>
    </citation>
    <scope>NUCLEOTIDE SEQUENCE [LARGE SCALE GENOMIC DNA]</scope>
    <source>
        <strain evidence="3 4">E262AT.01</strain>
    </source>
</reference>
<proteinExistence type="predicted"/>
<dbReference type="Proteomes" id="UP001430356">
    <property type="component" value="Unassembled WGS sequence"/>
</dbReference>
<feature type="compositionally biased region" description="Low complexity" evidence="2">
    <location>
        <begin position="778"/>
        <end position="790"/>
    </location>
</feature>
<feature type="compositionally biased region" description="Low complexity" evidence="2">
    <location>
        <begin position="609"/>
        <end position="620"/>
    </location>
</feature>